<reference evidence="1 2" key="1">
    <citation type="submission" date="2019-09" db="EMBL/GenBank/DDBJ databases">
        <title>Sulfurimonas gotlandica sp. nov., a chemoautotrophic and psychrotolerant epsilonproteobacterium isolated from a pelagic redoxcline, and an emended description of the genus Sulfurimonas.</title>
        <authorList>
            <person name="Wang S."/>
            <person name="Jiang L."/>
            <person name="Shao S."/>
        </authorList>
    </citation>
    <scope>NUCLEOTIDE SEQUENCE [LARGE SCALE GENOMIC DNA]</scope>
    <source>
        <strain evidence="1 2">GYSZ_1</strain>
    </source>
</reference>
<dbReference type="OrthoDB" id="5469813at2"/>
<accession>A0A5P8P4A2</accession>
<evidence type="ECO:0000313" key="1">
    <source>
        <dbReference type="EMBL" id="QFR50360.1"/>
    </source>
</evidence>
<evidence type="ECO:0000313" key="2">
    <source>
        <dbReference type="Proteomes" id="UP000326944"/>
    </source>
</evidence>
<sequence>MELNKCIFCQNHLYNLSDGMLKCSVCKRKYSPSKLERDFAVIDAFIENMSILYASTRLGLNYQSVKRRYDKLRAFSVNICEDVSETFKYEEFEEYCFSYNRHKKETNKLFKSYNFITFATKENVYNLTLPPLERFKGNLSETDEQIHLMKRFMRNSHIGKLKHHDNNINKFWEFFENHISRFKGVDAKNFGIYLKEAEFKFNHSKEKQKELLKIAWIESMR</sequence>
<proteinExistence type="predicted"/>
<dbReference type="RefSeq" id="WP_152308308.1">
    <property type="nucleotide sequence ID" value="NZ_CP043617.1"/>
</dbReference>
<gene>
    <name evidence="1" type="ORF">FJR48_11735</name>
</gene>
<dbReference type="EMBL" id="CP043617">
    <property type="protein sequence ID" value="QFR50360.1"/>
    <property type="molecule type" value="Genomic_DNA"/>
</dbReference>
<name>A0A5P8P4A2_9BACT</name>
<keyword evidence="2" id="KW-1185">Reference proteome</keyword>
<dbReference type="Proteomes" id="UP000326944">
    <property type="component" value="Chromosome"/>
</dbReference>
<dbReference type="KEGG" id="sulg:FJR48_11735"/>
<protein>
    <submittedName>
        <fullName evidence="1">Transposase</fullName>
    </submittedName>
</protein>
<dbReference type="AlphaFoldDB" id="A0A5P8P4A2"/>
<organism evidence="1 2">
    <name type="scientific">Sulfurimonas lithotrophica</name>
    <dbReference type="NCBI Taxonomy" id="2590022"/>
    <lineage>
        <taxon>Bacteria</taxon>
        <taxon>Pseudomonadati</taxon>
        <taxon>Campylobacterota</taxon>
        <taxon>Epsilonproteobacteria</taxon>
        <taxon>Campylobacterales</taxon>
        <taxon>Sulfurimonadaceae</taxon>
        <taxon>Sulfurimonas</taxon>
    </lineage>
</organism>